<keyword evidence="5 9" id="KW-0472">Membrane</keyword>
<feature type="transmembrane region" description="Helical" evidence="9">
    <location>
        <begin position="210"/>
        <end position="232"/>
    </location>
</feature>
<evidence type="ECO:0000256" key="3">
    <source>
        <dbReference type="ARBA" id="ARBA00022692"/>
    </source>
</evidence>
<dbReference type="Proteomes" id="UP000001522">
    <property type="component" value="Chromosome"/>
</dbReference>
<dbReference type="EMBL" id="FN555004">
    <property type="protein sequence ID" value="CBG39784.1"/>
    <property type="molecule type" value="Genomic_DNA"/>
</dbReference>
<dbReference type="RefSeq" id="WP_013022870.1">
    <property type="nucleotide sequence ID" value="NC_013949.1"/>
</dbReference>
<evidence type="ECO:0000256" key="4">
    <source>
        <dbReference type="ARBA" id="ARBA00022989"/>
    </source>
</evidence>
<evidence type="ECO:0000259" key="10">
    <source>
        <dbReference type="PROSITE" id="PS50111"/>
    </source>
</evidence>
<keyword evidence="3 9" id="KW-0812">Transmembrane</keyword>
<dbReference type="PANTHER" id="PTHR32089">
    <property type="entry name" value="METHYL-ACCEPTING CHEMOTAXIS PROTEIN MCPB"/>
    <property type="match status" value="1"/>
</dbReference>
<feature type="domain" description="HAMP" evidence="11">
    <location>
        <begin position="230"/>
        <end position="284"/>
    </location>
</feature>
<evidence type="ECO:0000256" key="1">
    <source>
        <dbReference type="ARBA" id="ARBA00004651"/>
    </source>
</evidence>
<evidence type="ECO:0000259" key="11">
    <source>
        <dbReference type="PROSITE" id="PS50885"/>
    </source>
</evidence>
<dbReference type="Pfam" id="PF00672">
    <property type="entry name" value="HAMP"/>
    <property type="match status" value="1"/>
</dbReference>
<feature type="domain" description="Methyl-accepting transducer" evidence="10">
    <location>
        <begin position="285"/>
        <end position="539"/>
    </location>
</feature>
<sequence length="561" mass="62184">MKISYKILLCILAMLSVLCVGMIVVSWHGFNNVKEVSHGAIEKFALNDARDTAKSVVSGIKYFVNGFYQELHKQGYTDAEIRQKIIQRLSGMNLKHSFIRFYTLDTNGTFLTHYQKERVGKNYFYDKDSKGRYYVQQLIKNGVNGGGFTETTFYDKVAKVSRIVISYTEKDLYLDIIYGTTIDIGVTEQIIEKTDALINAGIKSSLEGNIIFFVIISIIAMLIVWLFVNLSVSKPLNNLSEKSTELGSGYGDLTKKLNARGNDEIARASSGINLFIDKIREIINQSKGIAKDNASIALKLASISGTTEAQVRESAQHLIKMQHSGMETKDNLDSGVERARAGKDALHEASVYLGSVTQTIGDLNQKISSVSEIESDLSRQVEQLSKDADGVKSVLEIIKDIADQTNLLALNAAIEAARAGEHGRGFAVVADEVRNLAERTQKSLNEINATISVIVQAIKNSSQQMDTNSKSMYELIEISNQTRKEIYGMQDVIAKVLDSSENTINDYIYVSNEMTKMLEVVKQVTGIADGAVKNIEEISKVVHNIKETSSDLDKKLSEFQT</sequence>
<dbReference type="Gene3D" id="1.10.287.950">
    <property type="entry name" value="Methyl-accepting chemotaxis protein"/>
    <property type="match status" value="1"/>
</dbReference>
<dbReference type="SMART" id="SM01049">
    <property type="entry name" value="Cache_2"/>
    <property type="match status" value="1"/>
</dbReference>
<comment type="subcellular location">
    <subcellularLocation>
        <location evidence="1">Cell membrane</location>
        <topology evidence="1">Multi-pass membrane protein</topology>
    </subcellularLocation>
</comment>
<evidence type="ECO:0000256" key="2">
    <source>
        <dbReference type="ARBA" id="ARBA00022475"/>
    </source>
</evidence>
<organism evidence="12 13">
    <name type="scientific">Helicobacter mustelae (strain ATCC 43772 / CCUG 25715 / CIP 103759 / LMG 18044 / NCTC 12198 / R85-136P)</name>
    <name type="common">Campylobacter mustelae</name>
    <dbReference type="NCBI Taxonomy" id="679897"/>
    <lineage>
        <taxon>Bacteria</taxon>
        <taxon>Pseudomonadati</taxon>
        <taxon>Campylobacterota</taxon>
        <taxon>Epsilonproteobacteria</taxon>
        <taxon>Campylobacterales</taxon>
        <taxon>Helicobacteraceae</taxon>
        <taxon>Helicobacter</taxon>
    </lineage>
</organism>
<dbReference type="HOGENOM" id="CLU_000445_107_21_7"/>
<dbReference type="STRING" id="679897.HMU05230"/>
<dbReference type="PANTHER" id="PTHR32089:SF114">
    <property type="entry name" value="METHYL-ACCEPTING CHEMOTAXIS PROTEIN MCPB"/>
    <property type="match status" value="1"/>
</dbReference>
<keyword evidence="13" id="KW-1185">Reference proteome</keyword>
<dbReference type="eggNOG" id="COG0840">
    <property type="taxonomic scope" value="Bacteria"/>
</dbReference>
<protein>
    <submittedName>
        <fullName evidence="12">Putative MCP-domain signal transduction protein</fullName>
    </submittedName>
</protein>
<keyword evidence="4 9" id="KW-1133">Transmembrane helix</keyword>
<keyword evidence="2" id="KW-1003">Cell membrane</keyword>
<evidence type="ECO:0000256" key="5">
    <source>
        <dbReference type="ARBA" id="ARBA00023136"/>
    </source>
</evidence>
<name>D3UH12_HELM1</name>
<dbReference type="Pfam" id="PF00015">
    <property type="entry name" value="MCPsignal"/>
    <property type="match status" value="1"/>
</dbReference>
<comment type="similarity">
    <text evidence="7">Belongs to the methyl-accepting chemotaxis (MCP) protein family.</text>
</comment>
<gene>
    <name evidence="12" type="primary">tlp</name>
    <name evidence="12" type="ordered locus">HMU05230</name>
</gene>
<dbReference type="PROSITE" id="PS50111">
    <property type="entry name" value="CHEMOTAXIS_TRANSDUC_2"/>
    <property type="match status" value="1"/>
</dbReference>
<evidence type="ECO:0000256" key="9">
    <source>
        <dbReference type="SAM" id="Phobius"/>
    </source>
</evidence>
<dbReference type="Pfam" id="PF17200">
    <property type="entry name" value="sCache_2"/>
    <property type="match status" value="1"/>
</dbReference>
<evidence type="ECO:0000256" key="6">
    <source>
        <dbReference type="ARBA" id="ARBA00023224"/>
    </source>
</evidence>
<dbReference type="InterPro" id="IPR004089">
    <property type="entry name" value="MCPsignal_dom"/>
</dbReference>
<dbReference type="SMART" id="SM00283">
    <property type="entry name" value="MA"/>
    <property type="match status" value="1"/>
</dbReference>
<evidence type="ECO:0000313" key="12">
    <source>
        <dbReference type="EMBL" id="CBG39784.1"/>
    </source>
</evidence>
<dbReference type="SMART" id="SM00304">
    <property type="entry name" value="HAMP"/>
    <property type="match status" value="1"/>
</dbReference>
<dbReference type="GO" id="GO:0005886">
    <property type="term" value="C:plasma membrane"/>
    <property type="evidence" value="ECO:0007669"/>
    <property type="project" value="UniProtKB-SubCell"/>
</dbReference>
<feature type="transmembrane region" description="Helical" evidence="9">
    <location>
        <begin position="7"/>
        <end position="30"/>
    </location>
</feature>
<dbReference type="Gene3D" id="3.30.450.20">
    <property type="entry name" value="PAS domain"/>
    <property type="match status" value="1"/>
</dbReference>
<proteinExistence type="inferred from homology"/>
<dbReference type="PROSITE" id="PS50885">
    <property type="entry name" value="HAMP"/>
    <property type="match status" value="1"/>
</dbReference>
<dbReference type="InterPro" id="IPR033480">
    <property type="entry name" value="sCache_2"/>
</dbReference>
<evidence type="ECO:0000313" key="13">
    <source>
        <dbReference type="Proteomes" id="UP000001522"/>
    </source>
</evidence>
<dbReference type="GO" id="GO:0007165">
    <property type="term" value="P:signal transduction"/>
    <property type="evidence" value="ECO:0007669"/>
    <property type="project" value="UniProtKB-KW"/>
</dbReference>
<evidence type="ECO:0000256" key="8">
    <source>
        <dbReference type="PROSITE-ProRule" id="PRU00284"/>
    </source>
</evidence>
<dbReference type="KEGG" id="hms:HMU05230"/>
<keyword evidence="6 8" id="KW-0807">Transducer</keyword>
<accession>D3UH12</accession>
<evidence type="ECO:0000256" key="7">
    <source>
        <dbReference type="ARBA" id="ARBA00029447"/>
    </source>
</evidence>
<dbReference type="SUPFAM" id="SSF58104">
    <property type="entry name" value="Methyl-accepting chemotaxis protein (MCP) signaling domain"/>
    <property type="match status" value="1"/>
</dbReference>
<dbReference type="InterPro" id="IPR003660">
    <property type="entry name" value="HAMP_dom"/>
</dbReference>
<dbReference type="CDD" id="cd06225">
    <property type="entry name" value="HAMP"/>
    <property type="match status" value="1"/>
</dbReference>
<dbReference type="AlphaFoldDB" id="D3UH12"/>
<reference evidence="12 13" key="1">
    <citation type="journal article" date="2010" name="BMC Genomics">
        <title>Comparative genomics and proteomics of Helicobacter mustelae, an ulcerogenic and carcinogenic gastric pathogen.</title>
        <authorList>
            <person name="O'Toole P.W."/>
            <person name="Snelling W.J."/>
            <person name="Canchaya C."/>
            <person name="Forde B.M."/>
            <person name="Hardie K.R."/>
            <person name="Josenhans C."/>
            <person name="Graham R.L.J."/>
            <person name="McMullan G."/>
            <person name="Parkhill J."/>
            <person name="Belda E."/>
            <person name="Bentley S.D."/>
        </authorList>
    </citation>
    <scope>NUCLEOTIDE SEQUENCE [LARGE SCALE GENOMIC DNA]</scope>
    <source>
        <strain evidence="13">ATCC 43772 / LMG 18044 / NCTC 12198 / 12198</strain>
    </source>
</reference>